<proteinExistence type="predicted"/>
<gene>
    <name evidence="1" type="ORF">N3K66_004960</name>
</gene>
<comment type="caution">
    <text evidence="1">The sequence shown here is derived from an EMBL/GenBank/DDBJ whole genome shotgun (WGS) entry which is preliminary data.</text>
</comment>
<evidence type="ECO:0000313" key="2">
    <source>
        <dbReference type="Proteomes" id="UP001163324"/>
    </source>
</evidence>
<evidence type="ECO:0000313" key="1">
    <source>
        <dbReference type="EMBL" id="KAI9900698.1"/>
    </source>
</evidence>
<accession>A0ACC0V2P7</accession>
<reference evidence="1" key="1">
    <citation type="submission" date="2022-10" db="EMBL/GenBank/DDBJ databases">
        <title>Complete Genome of Trichothecium roseum strain YXFP-22015, a Plant Pathogen Isolated from Citrus.</title>
        <authorList>
            <person name="Wang Y."/>
            <person name="Zhu L."/>
        </authorList>
    </citation>
    <scope>NUCLEOTIDE SEQUENCE</scope>
    <source>
        <strain evidence="1">YXFP-22015</strain>
    </source>
</reference>
<organism evidence="1 2">
    <name type="scientific">Trichothecium roseum</name>
    <dbReference type="NCBI Taxonomy" id="47278"/>
    <lineage>
        <taxon>Eukaryota</taxon>
        <taxon>Fungi</taxon>
        <taxon>Dikarya</taxon>
        <taxon>Ascomycota</taxon>
        <taxon>Pezizomycotina</taxon>
        <taxon>Sordariomycetes</taxon>
        <taxon>Hypocreomycetidae</taxon>
        <taxon>Hypocreales</taxon>
        <taxon>Hypocreales incertae sedis</taxon>
        <taxon>Trichothecium</taxon>
    </lineage>
</organism>
<keyword evidence="2" id="KW-1185">Reference proteome</keyword>
<protein>
    <submittedName>
        <fullName evidence="1">Uncharacterized protein</fullName>
    </submittedName>
</protein>
<name>A0ACC0V2P7_9HYPO</name>
<dbReference type="EMBL" id="CM047943">
    <property type="protein sequence ID" value="KAI9900698.1"/>
    <property type="molecule type" value="Genomic_DNA"/>
</dbReference>
<sequence length="600" mass="65859">MGCLSHRKKETVEFGDQKWEYVSLNDFKARGCGPGFAYGWLWFLLIISVAVYVVDSIVAVNLLIFDRWSSSIEPGIPLHISKWIFSVCILLSFVNLGFEAWRAFRVIKRGNVVQSFLDPLAVRWESIRMGNGQGWKRFLVFTELTKSKKGGEYIAVFTYFQLTAWIRVLLCSGPRQVVNAFTFVSVYQSKLAVSESSVEGSITGFFEKIGALAEEDYQQAVILFGMCFTFVIWVFSALFLLAAVLFYVFFLWHWLPRADGGLRGYCARKVNQALRKIVTKKVNKALAKSQAKQEKAMAEKPTLDRAATLPTLPNIVPGPSPMPTKSDALPEMPSLTRAETGTTLPAYSSRGSTPGNIEMESMNSRRPIPSRTGTMGTMGSAASYSSKTPLVGAAADISESDIPSVPPINPASLQQARQPGMGHAHSSSNSSMRNGDAMSTYSASTRAPGPRDMYGPPAGGRDNFSRPNPGPGPRQYEAYNPEANRGSPAPSAYQRGMPAQRPYDGYGSNQQFRSATGPMASNGPQYGSQYGPQNPPQRNMTAPMPPRGPGGGYNERSQAPQDFRAPPPRQDFDRSGTPQSQRGGPYGYDVEGQRNRGYGW</sequence>
<dbReference type="Proteomes" id="UP001163324">
    <property type="component" value="Chromosome 4"/>
</dbReference>